<organism evidence="3 4">
    <name type="scientific">Solanum verrucosum</name>
    <dbReference type="NCBI Taxonomy" id="315347"/>
    <lineage>
        <taxon>Eukaryota</taxon>
        <taxon>Viridiplantae</taxon>
        <taxon>Streptophyta</taxon>
        <taxon>Embryophyta</taxon>
        <taxon>Tracheophyta</taxon>
        <taxon>Spermatophyta</taxon>
        <taxon>Magnoliopsida</taxon>
        <taxon>eudicotyledons</taxon>
        <taxon>Gunneridae</taxon>
        <taxon>Pentapetalae</taxon>
        <taxon>asterids</taxon>
        <taxon>lamiids</taxon>
        <taxon>Solanales</taxon>
        <taxon>Solanaceae</taxon>
        <taxon>Solanoideae</taxon>
        <taxon>Solaneae</taxon>
        <taxon>Solanum</taxon>
    </lineage>
</organism>
<evidence type="ECO:0000313" key="4">
    <source>
        <dbReference type="Proteomes" id="UP001234989"/>
    </source>
</evidence>
<keyword evidence="1" id="KW-0812">Transmembrane</keyword>
<accession>A0AAF0QEB8</accession>
<keyword evidence="1" id="KW-1133">Transmembrane helix</keyword>
<evidence type="ECO:0000313" key="3">
    <source>
        <dbReference type="EMBL" id="WMV22197.1"/>
    </source>
</evidence>
<gene>
    <name evidence="3" type="ORF">MTR67_015582</name>
</gene>
<dbReference type="Proteomes" id="UP001234989">
    <property type="component" value="Chromosome 3"/>
</dbReference>
<dbReference type="AlphaFoldDB" id="A0AAF0QEB8"/>
<evidence type="ECO:0000256" key="1">
    <source>
        <dbReference type="SAM" id="Phobius"/>
    </source>
</evidence>
<keyword evidence="1" id="KW-0472">Membrane</keyword>
<name>A0AAF0QEB8_SOLVR</name>
<dbReference type="PANTHER" id="PTHR33734:SF28">
    <property type="entry name" value="LYSM DOMAIN-CONTAINING GPI-ANCHORED PROTEIN 1-LIKE"/>
    <property type="match status" value="1"/>
</dbReference>
<proteinExistence type="predicted"/>
<feature type="domain" description="LysM" evidence="2">
    <location>
        <begin position="216"/>
        <end position="259"/>
    </location>
</feature>
<evidence type="ECO:0000259" key="2">
    <source>
        <dbReference type="PROSITE" id="PS51782"/>
    </source>
</evidence>
<protein>
    <recommendedName>
        <fullName evidence="2">LysM domain-containing protein</fullName>
    </recommendedName>
</protein>
<dbReference type="Pfam" id="PF01476">
    <property type="entry name" value="LysM"/>
    <property type="match status" value="3"/>
</dbReference>
<dbReference type="SMART" id="SM00257">
    <property type="entry name" value="LysM"/>
    <property type="match status" value="2"/>
</dbReference>
<feature type="transmembrane region" description="Helical" evidence="1">
    <location>
        <begin position="52"/>
        <end position="74"/>
    </location>
</feature>
<dbReference type="InterPro" id="IPR018392">
    <property type="entry name" value="LysM"/>
</dbReference>
<dbReference type="InterPro" id="IPR036779">
    <property type="entry name" value="LysM_dom_sf"/>
</dbReference>
<dbReference type="CDD" id="cd00118">
    <property type="entry name" value="LysM"/>
    <property type="match status" value="2"/>
</dbReference>
<dbReference type="EMBL" id="CP133614">
    <property type="protein sequence ID" value="WMV22197.1"/>
    <property type="molecule type" value="Genomic_DNA"/>
</dbReference>
<keyword evidence="4" id="KW-1185">Reference proteome</keyword>
<reference evidence="3" key="1">
    <citation type="submission" date="2023-08" db="EMBL/GenBank/DDBJ databases">
        <title>A de novo genome assembly of Solanum verrucosum Schlechtendal, a Mexican diploid species geographically isolated from the other diploid A-genome species in potato relatives.</title>
        <authorList>
            <person name="Hosaka K."/>
        </authorList>
    </citation>
    <scope>NUCLEOTIDE SEQUENCE</scope>
    <source>
        <tissue evidence="3">Young leaves</tissue>
    </source>
</reference>
<dbReference type="SUPFAM" id="SSF54106">
    <property type="entry name" value="LysM domain"/>
    <property type="match status" value="1"/>
</dbReference>
<feature type="domain" description="LysM" evidence="2">
    <location>
        <begin position="151"/>
        <end position="197"/>
    </location>
</feature>
<sequence>MPLFYFTTTNPSYSLLSLCPYNNFLTYHTSIQLKKHCHCVPRKQIRKMTCKFLVLIYLLILFLVLPKCILPKSVIEPCSASDSCVSYLSYRLPWDSKISEIAFRFRINVSDLLVANSIDSNQPNQILSENSLLKVPISCSCVDGIRRSVSTHYTIGATDTLMSVSEGYGGLVSAEQIGNANGIDEENTLSSGQSVVIPLPCTCFNNSNNGADSVYMSYVVQSGDELTKIATEYSVTIGNLEIINGLGQTQIDPGDILAIPLAACSSANLNWYNESLIVPKGSYALTANNCIKCGCRPTDFSLECLPSGIVEKCSHLQCKDSNIFIGERHENHTTSGCNVTACIYRGHLGGKIFRSLVNSTDVNCLGKESEGTGSPMESPVSNYIAPYLSPSPLSPSHYSHSTKNHSLGLLNSSSAHRHTQKSLSQPLHFIILLVFELVFEIFL</sequence>
<dbReference type="Gene3D" id="3.10.350.10">
    <property type="entry name" value="LysM domain"/>
    <property type="match status" value="2"/>
</dbReference>
<dbReference type="PANTHER" id="PTHR33734">
    <property type="entry name" value="LYSM DOMAIN-CONTAINING GPI-ANCHORED PROTEIN 2"/>
    <property type="match status" value="1"/>
</dbReference>
<dbReference type="PROSITE" id="PS51782">
    <property type="entry name" value="LYSM"/>
    <property type="match status" value="2"/>
</dbReference>